<name>A0AAD6VUT1_9AGAR</name>
<gene>
    <name evidence="3" type="ORF">GGX14DRAFT_353784</name>
</gene>
<keyword evidence="1" id="KW-0677">Repeat</keyword>
<dbReference type="InterPro" id="IPR027417">
    <property type="entry name" value="P-loop_NTPase"/>
</dbReference>
<dbReference type="Proteomes" id="UP001219525">
    <property type="component" value="Unassembled WGS sequence"/>
</dbReference>
<dbReference type="Pfam" id="PF24883">
    <property type="entry name" value="NPHP3_N"/>
    <property type="match status" value="1"/>
</dbReference>
<dbReference type="InterPro" id="IPR007111">
    <property type="entry name" value="NACHT_NTPase"/>
</dbReference>
<proteinExistence type="predicted"/>
<dbReference type="AlphaFoldDB" id="A0AAD6VUT1"/>
<evidence type="ECO:0000259" key="2">
    <source>
        <dbReference type="PROSITE" id="PS50837"/>
    </source>
</evidence>
<keyword evidence="4" id="KW-1185">Reference proteome</keyword>
<dbReference type="InterPro" id="IPR056884">
    <property type="entry name" value="NPHP3-like_N"/>
</dbReference>
<dbReference type="EMBL" id="JARJCW010000008">
    <property type="protein sequence ID" value="KAJ7221314.1"/>
    <property type="molecule type" value="Genomic_DNA"/>
</dbReference>
<dbReference type="SUPFAM" id="SSF52540">
    <property type="entry name" value="P-loop containing nucleoside triphosphate hydrolases"/>
    <property type="match status" value="1"/>
</dbReference>
<dbReference type="Gene3D" id="3.40.50.300">
    <property type="entry name" value="P-loop containing nucleotide triphosphate hydrolases"/>
    <property type="match status" value="1"/>
</dbReference>
<feature type="domain" description="NACHT" evidence="2">
    <location>
        <begin position="24"/>
        <end position="171"/>
    </location>
</feature>
<dbReference type="PANTHER" id="PTHR10039:SF14">
    <property type="entry name" value="NACHT DOMAIN-CONTAINING PROTEIN"/>
    <property type="match status" value="1"/>
</dbReference>
<comment type="caution">
    <text evidence="3">The sequence shown here is derived from an EMBL/GenBank/DDBJ whole genome shotgun (WGS) entry which is preliminary data.</text>
</comment>
<sequence>CAPGTRTTILQRVQDWIKFTQTDRLLWIHGRPGSGKTTLSATILDILMKLEMPVSAQFFISRAIDDTRGSCKLFPTLADQLIRFSSPAVVRALAGELAKRRAVPLLVRDQVEPLLLVPLRMLAKVTSTVIIFIDAIDELRDESTIEEVCDALVYLGSRLPDNVRVIVTSRPERKIIEKLQKNCFEMSLNTNQSKAEVGNFIATRLKVLSETTGWGPAWPPAGTAKELSTAADGLFHWAATALS</sequence>
<accession>A0AAD6VUT1</accession>
<dbReference type="PROSITE" id="PS50837">
    <property type="entry name" value="NACHT"/>
    <property type="match status" value="1"/>
</dbReference>
<reference evidence="3" key="1">
    <citation type="submission" date="2023-03" db="EMBL/GenBank/DDBJ databases">
        <title>Massive genome expansion in bonnet fungi (Mycena s.s.) driven by repeated elements and novel gene families across ecological guilds.</title>
        <authorList>
            <consortium name="Lawrence Berkeley National Laboratory"/>
            <person name="Harder C.B."/>
            <person name="Miyauchi S."/>
            <person name="Viragh M."/>
            <person name="Kuo A."/>
            <person name="Thoen E."/>
            <person name="Andreopoulos B."/>
            <person name="Lu D."/>
            <person name="Skrede I."/>
            <person name="Drula E."/>
            <person name="Henrissat B."/>
            <person name="Morin E."/>
            <person name="Kohler A."/>
            <person name="Barry K."/>
            <person name="LaButti K."/>
            <person name="Morin E."/>
            <person name="Salamov A."/>
            <person name="Lipzen A."/>
            <person name="Mereny Z."/>
            <person name="Hegedus B."/>
            <person name="Baldrian P."/>
            <person name="Stursova M."/>
            <person name="Weitz H."/>
            <person name="Taylor A."/>
            <person name="Grigoriev I.V."/>
            <person name="Nagy L.G."/>
            <person name="Martin F."/>
            <person name="Kauserud H."/>
        </authorList>
    </citation>
    <scope>NUCLEOTIDE SEQUENCE</scope>
    <source>
        <strain evidence="3">9144</strain>
    </source>
</reference>
<evidence type="ECO:0000256" key="1">
    <source>
        <dbReference type="ARBA" id="ARBA00022737"/>
    </source>
</evidence>
<feature type="non-terminal residue" evidence="3">
    <location>
        <position position="1"/>
    </location>
</feature>
<organism evidence="3 4">
    <name type="scientific">Mycena pura</name>
    <dbReference type="NCBI Taxonomy" id="153505"/>
    <lineage>
        <taxon>Eukaryota</taxon>
        <taxon>Fungi</taxon>
        <taxon>Dikarya</taxon>
        <taxon>Basidiomycota</taxon>
        <taxon>Agaricomycotina</taxon>
        <taxon>Agaricomycetes</taxon>
        <taxon>Agaricomycetidae</taxon>
        <taxon>Agaricales</taxon>
        <taxon>Marasmiineae</taxon>
        <taxon>Mycenaceae</taxon>
        <taxon>Mycena</taxon>
    </lineage>
</organism>
<protein>
    <recommendedName>
        <fullName evidence="2">NACHT domain-containing protein</fullName>
    </recommendedName>
</protein>
<evidence type="ECO:0000313" key="4">
    <source>
        <dbReference type="Proteomes" id="UP001219525"/>
    </source>
</evidence>
<evidence type="ECO:0000313" key="3">
    <source>
        <dbReference type="EMBL" id="KAJ7221314.1"/>
    </source>
</evidence>
<dbReference type="PANTHER" id="PTHR10039">
    <property type="entry name" value="AMELOGENIN"/>
    <property type="match status" value="1"/>
</dbReference>